<dbReference type="AlphaFoldDB" id="A0A9N9N139"/>
<evidence type="ECO:0000313" key="2">
    <source>
        <dbReference type="EMBL" id="CAG9774028.1"/>
    </source>
</evidence>
<organism evidence="2 3">
    <name type="scientific">Ceutorhynchus assimilis</name>
    <name type="common">cabbage seed weevil</name>
    <dbReference type="NCBI Taxonomy" id="467358"/>
    <lineage>
        <taxon>Eukaryota</taxon>
        <taxon>Metazoa</taxon>
        <taxon>Ecdysozoa</taxon>
        <taxon>Arthropoda</taxon>
        <taxon>Hexapoda</taxon>
        <taxon>Insecta</taxon>
        <taxon>Pterygota</taxon>
        <taxon>Neoptera</taxon>
        <taxon>Endopterygota</taxon>
        <taxon>Coleoptera</taxon>
        <taxon>Polyphaga</taxon>
        <taxon>Cucujiformia</taxon>
        <taxon>Curculionidae</taxon>
        <taxon>Ceutorhynchinae</taxon>
        <taxon>Ceutorhynchus</taxon>
    </lineage>
</organism>
<protein>
    <submittedName>
        <fullName evidence="2">Uncharacterized protein</fullName>
    </submittedName>
</protein>
<reference evidence="2" key="1">
    <citation type="submission" date="2022-01" db="EMBL/GenBank/DDBJ databases">
        <authorList>
            <person name="King R."/>
        </authorList>
    </citation>
    <scope>NUCLEOTIDE SEQUENCE</scope>
</reference>
<evidence type="ECO:0000313" key="3">
    <source>
        <dbReference type="Proteomes" id="UP001152799"/>
    </source>
</evidence>
<keyword evidence="3" id="KW-1185">Reference proteome</keyword>
<evidence type="ECO:0000256" key="1">
    <source>
        <dbReference type="SAM" id="SignalP"/>
    </source>
</evidence>
<proteinExistence type="predicted"/>
<dbReference type="EMBL" id="OU892285">
    <property type="protein sequence ID" value="CAG9774028.1"/>
    <property type="molecule type" value="Genomic_DNA"/>
</dbReference>
<feature type="signal peptide" evidence="1">
    <location>
        <begin position="1"/>
        <end position="18"/>
    </location>
</feature>
<gene>
    <name evidence="2" type="ORF">CEUTPL_LOCUS14411</name>
</gene>
<keyword evidence="1" id="KW-0732">Signal</keyword>
<sequence>MKQHLLVLVIVIFAVATAQDLEDVEHEPLPSIPSSNFKHFMSLFGQGICCYFRKMFELFIPTKIEAVDNTIKEIMPRFNRFEC</sequence>
<name>A0A9N9N139_9CUCU</name>
<accession>A0A9N9N139</accession>
<dbReference type="Proteomes" id="UP001152799">
    <property type="component" value="Chromosome 9"/>
</dbReference>
<feature type="chain" id="PRO_5040178595" evidence="1">
    <location>
        <begin position="19"/>
        <end position="83"/>
    </location>
</feature>